<dbReference type="InterPro" id="IPR055259">
    <property type="entry name" value="YkvP/CgeB_Glyco_trans-like"/>
</dbReference>
<evidence type="ECO:0000313" key="4">
    <source>
        <dbReference type="Proteomes" id="UP000461234"/>
    </source>
</evidence>
<feature type="domain" description="Spore protein YkvP/CgeB glycosyl transferase-like" evidence="1">
    <location>
        <begin position="203"/>
        <end position="321"/>
    </location>
</feature>
<dbReference type="RefSeq" id="WP_000697427.1">
    <property type="nucleotide sequence ID" value="NZ_AP031582.1"/>
</dbReference>
<evidence type="ECO:0000259" key="1">
    <source>
        <dbReference type="Pfam" id="PF13524"/>
    </source>
</evidence>
<organism evidence="2">
    <name type="scientific">Acinetobacter baumannii</name>
    <dbReference type="NCBI Taxonomy" id="470"/>
    <lineage>
        <taxon>Bacteria</taxon>
        <taxon>Pseudomonadati</taxon>
        <taxon>Pseudomonadota</taxon>
        <taxon>Gammaproteobacteria</taxon>
        <taxon>Moraxellales</taxon>
        <taxon>Moraxellaceae</taxon>
        <taxon>Acinetobacter</taxon>
        <taxon>Acinetobacter calcoaceticus/baumannii complex</taxon>
    </lineage>
</organism>
<dbReference type="PATRIC" id="fig|470.1359.peg.1101"/>
<accession>A0A097I5E3</accession>
<reference evidence="3 4" key="2">
    <citation type="submission" date="2019-10" db="EMBL/GenBank/DDBJ databases">
        <title>Genetic environment of the oxa23 gene and comparative analysis of carbapenem resistant Acinetobacter baumannii isolates belonging to global clone 1, lineage 2 recovered in a burns hospital outbreak in 2012-2013.</title>
        <authorList>
            <person name="Douraghi M."/>
            <person name="Aris P."/>
            <person name="Kenyon J."/>
            <person name="Hamidian M."/>
        </authorList>
    </citation>
    <scope>NUCLEOTIDE SEQUENCE [LARGE SCALE GENOMIC DNA]</scope>
    <source>
        <strain evidence="3 4">ABS103</strain>
    </source>
</reference>
<dbReference type="Proteomes" id="UP000461234">
    <property type="component" value="Unassembled WGS sequence"/>
</dbReference>
<name>A0A097I5E3_ACIBA</name>
<reference evidence="2" key="1">
    <citation type="journal article" date="2014" name="Res. Microbiol.">
        <title>Insertions in the OCL1 locus of Acinetobacter baumannii lead to shortened lipooligosaccharides.</title>
        <authorList>
            <person name="Kenyon J.J."/>
            <person name="Holt K.E."/>
            <person name="Pickard D."/>
            <person name="Dougan G."/>
            <person name="Hall R.M."/>
        </authorList>
    </citation>
    <scope>NUCLEOTIDE SEQUENCE</scope>
    <source>
        <strain evidence="2">D36</strain>
    </source>
</reference>
<dbReference type="AlphaFoldDB" id="A0A097I5E3"/>
<dbReference type="GO" id="GO:0016740">
    <property type="term" value="F:transferase activity"/>
    <property type="evidence" value="ECO:0007669"/>
    <property type="project" value="UniProtKB-KW"/>
</dbReference>
<dbReference type="Pfam" id="PF13524">
    <property type="entry name" value="Glyco_trans_1_2"/>
    <property type="match status" value="1"/>
</dbReference>
<evidence type="ECO:0000313" key="3">
    <source>
        <dbReference type="EMBL" id="MQR48605.1"/>
    </source>
</evidence>
<proteinExistence type="predicted"/>
<keyword evidence="3" id="KW-0808">Transferase</keyword>
<dbReference type="EMBL" id="WIOC01000003">
    <property type="protein sequence ID" value="MQR48605.1"/>
    <property type="molecule type" value="Genomic_DNA"/>
</dbReference>
<dbReference type="EMBL" id="JN107991">
    <property type="protein sequence ID" value="AIT56382.1"/>
    <property type="molecule type" value="Genomic_DNA"/>
</dbReference>
<evidence type="ECO:0000313" key="2">
    <source>
        <dbReference type="EMBL" id="AIT56382.1"/>
    </source>
</evidence>
<gene>
    <name evidence="2" type="primary">gtrOC2</name>
    <name evidence="3" type="ORF">F2P40_04580</name>
</gene>
<protein>
    <submittedName>
        <fullName evidence="3">Glycosyltransferase</fullName>
    </submittedName>
    <submittedName>
        <fullName evidence="2">GtrOC2</fullName>
    </submittedName>
</protein>
<sequence>MKILHIANFGFNKQGAHFYCTDRKISAGLIENGHFVYDFSFRDMARMGTIFKTKKLGAKWANKEVLKVVNNIEPDLVLIGHSDLMSPDVLRQIKESYPNTKIAFWYVDPLYLENKLDFVKAFSPYLDAIFCTTGGEYLQKLKQPHLSVAYLPNVGHRNVETLQQFSNSKTDKTFIFCGVVYKEPEREKFLKDLADALQQGHVNYQYYGCFEQPGVYGKAYYKVLSETKMGLNYSRRNDVTLYSSDRIVQLTGNGLLTFSPRIPGFEKLYTEQEVVYFDDQFDLAKKIQFFDQNPEQAEKIAKEGWEKTRKSFNAKRITQFMVEVTFKQPLSEDYEWSHEVYA</sequence>